<protein>
    <submittedName>
        <fullName evidence="3">CsbD family protein</fullName>
    </submittedName>
</protein>
<dbReference type="EMBL" id="JBHUOL010000006">
    <property type="protein sequence ID" value="MFD2907865.1"/>
    <property type="molecule type" value="Genomic_DNA"/>
</dbReference>
<reference evidence="4" key="1">
    <citation type="journal article" date="2019" name="Int. J. Syst. Evol. Microbiol.">
        <title>The Global Catalogue of Microorganisms (GCM) 10K type strain sequencing project: providing services to taxonomists for standard genome sequencing and annotation.</title>
        <authorList>
            <consortium name="The Broad Institute Genomics Platform"/>
            <consortium name="The Broad Institute Genome Sequencing Center for Infectious Disease"/>
            <person name="Wu L."/>
            <person name="Ma J."/>
        </authorList>
    </citation>
    <scope>NUCLEOTIDE SEQUENCE [LARGE SCALE GENOMIC DNA]</scope>
    <source>
        <strain evidence="4">KCTC 52644</strain>
    </source>
</reference>
<dbReference type="SUPFAM" id="SSF69047">
    <property type="entry name" value="Hypothetical protein YjbJ"/>
    <property type="match status" value="1"/>
</dbReference>
<evidence type="ECO:0000259" key="2">
    <source>
        <dbReference type="Pfam" id="PF05532"/>
    </source>
</evidence>
<feature type="domain" description="CsbD-like" evidence="2">
    <location>
        <begin position="6"/>
        <end position="55"/>
    </location>
</feature>
<gene>
    <name evidence="3" type="ORF">ACFSX9_03860</name>
</gene>
<evidence type="ECO:0000256" key="1">
    <source>
        <dbReference type="ARBA" id="ARBA00009129"/>
    </source>
</evidence>
<dbReference type="Pfam" id="PF05532">
    <property type="entry name" value="CsbD"/>
    <property type="match status" value="1"/>
</dbReference>
<dbReference type="Proteomes" id="UP001597549">
    <property type="component" value="Unassembled WGS sequence"/>
</dbReference>
<accession>A0ABW5Z697</accession>
<name>A0ABW5Z697_9FLAO</name>
<sequence>MESSNELDGKWKEMKGKLKQKIAELTDDHLLLVKGRKDEIVGRLQIELGKSEEEIDGIISDL</sequence>
<dbReference type="InterPro" id="IPR036629">
    <property type="entry name" value="YjbJ_sf"/>
</dbReference>
<evidence type="ECO:0000313" key="3">
    <source>
        <dbReference type="EMBL" id="MFD2907865.1"/>
    </source>
</evidence>
<dbReference type="RefSeq" id="WP_379804636.1">
    <property type="nucleotide sequence ID" value="NZ_JBHUOL010000006.1"/>
</dbReference>
<comment type="caution">
    <text evidence="3">The sequence shown here is derived from an EMBL/GenBank/DDBJ whole genome shotgun (WGS) entry which is preliminary data.</text>
</comment>
<dbReference type="InterPro" id="IPR008462">
    <property type="entry name" value="CsbD"/>
</dbReference>
<evidence type="ECO:0000313" key="4">
    <source>
        <dbReference type="Proteomes" id="UP001597549"/>
    </source>
</evidence>
<organism evidence="3 4">
    <name type="scientific">Flavobacterium ardleyense</name>
    <dbReference type="NCBI Taxonomy" id="2038737"/>
    <lineage>
        <taxon>Bacteria</taxon>
        <taxon>Pseudomonadati</taxon>
        <taxon>Bacteroidota</taxon>
        <taxon>Flavobacteriia</taxon>
        <taxon>Flavobacteriales</taxon>
        <taxon>Flavobacteriaceae</taxon>
        <taxon>Flavobacterium</taxon>
    </lineage>
</organism>
<comment type="similarity">
    <text evidence="1">Belongs to the UPF0337 (CsbD) family.</text>
</comment>
<dbReference type="Gene3D" id="1.10.1470.10">
    <property type="entry name" value="YjbJ"/>
    <property type="match status" value="1"/>
</dbReference>
<proteinExistence type="inferred from homology"/>
<keyword evidence="4" id="KW-1185">Reference proteome</keyword>